<evidence type="ECO:0000256" key="1">
    <source>
        <dbReference type="SAM" id="MobiDB-lite"/>
    </source>
</evidence>
<feature type="compositionally biased region" description="Basic and acidic residues" evidence="1">
    <location>
        <begin position="1"/>
        <end position="13"/>
    </location>
</feature>
<proteinExistence type="predicted"/>
<keyword evidence="3" id="KW-1185">Reference proteome</keyword>
<dbReference type="Proteomes" id="UP000266188">
    <property type="component" value="Unassembled WGS sequence"/>
</dbReference>
<gene>
    <name evidence="2" type="ORF">PHISCL_01320</name>
</gene>
<evidence type="ECO:0000313" key="2">
    <source>
        <dbReference type="EMBL" id="RJE26347.1"/>
    </source>
</evidence>
<dbReference type="EMBL" id="MVGC01000024">
    <property type="protein sequence ID" value="RJE26347.1"/>
    <property type="molecule type" value="Genomic_DNA"/>
</dbReference>
<feature type="region of interest" description="Disordered" evidence="1">
    <location>
        <begin position="1"/>
        <end position="24"/>
    </location>
</feature>
<sequence length="75" mass="8488">MDFDSFHEPKARQMEPSTKQPQEEANLVESYFTKAATVSRPHLKVLAVQRGGRRLCLPRQVMLDPLQQAPGALQL</sequence>
<evidence type="ECO:0000313" key="3">
    <source>
        <dbReference type="Proteomes" id="UP000266188"/>
    </source>
</evidence>
<protein>
    <submittedName>
        <fullName evidence="2">Uncharacterized protein</fullName>
    </submittedName>
</protein>
<organism evidence="2 3">
    <name type="scientific">Aspergillus sclerotialis</name>
    <dbReference type="NCBI Taxonomy" id="2070753"/>
    <lineage>
        <taxon>Eukaryota</taxon>
        <taxon>Fungi</taxon>
        <taxon>Dikarya</taxon>
        <taxon>Ascomycota</taxon>
        <taxon>Pezizomycotina</taxon>
        <taxon>Eurotiomycetes</taxon>
        <taxon>Eurotiomycetidae</taxon>
        <taxon>Eurotiales</taxon>
        <taxon>Aspergillaceae</taxon>
        <taxon>Aspergillus</taxon>
        <taxon>Aspergillus subgen. Polypaecilum</taxon>
    </lineage>
</organism>
<comment type="caution">
    <text evidence="2">The sequence shown here is derived from an EMBL/GenBank/DDBJ whole genome shotgun (WGS) entry which is preliminary data.</text>
</comment>
<accession>A0A3A2ZY99</accession>
<name>A0A3A2ZY99_9EURO</name>
<dbReference type="AlphaFoldDB" id="A0A3A2ZY99"/>
<reference evidence="3" key="1">
    <citation type="submission" date="2017-02" db="EMBL/GenBank/DDBJ databases">
        <authorList>
            <person name="Tafer H."/>
            <person name="Lopandic K."/>
        </authorList>
    </citation>
    <scope>NUCLEOTIDE SEQUENCE [LARGE SCALE GENOMIC DNA]</scope>
    <source>
        <strain evidence="3">CBS 366.77</strain>
    </source>
</reference>